<dbReference type="Proteomes" id="UP000054166">
    <property type="component" value="Unassembled WGS sequence"/>
</dbReference>
<feature type="non-terminal residue" evidence="1">
    <location>
        <position position="179"/>
    </location>
</feature>
<name>A0A0C3EXI6_PILCF</name>
<protein>
    <recommendedName>
        <fullName evidence="3">SNF2 N-terminal domain-containing protein</fullName>
    </recommendedName>
</protein>
<organism evidence="1 2">
    <name type="scientific">Piloderma croceum (strain F 1598)</name>
    <dbReference type="NCBI Taxonomy" id="765440"/>
    <lineage>
        <taxon>Eukaryota</taxon>
        <taxon>Fungi</taxon>
        <taxon>Dikarya</taxon>
        <taxon>Basidiomycota</taxon>
        <taxon>Agaricomycotina</taxon>
        <taxon>Agaricomycetes</taxon>
        <taxon>Agaricomycetidae</taxon>
        <taxon>Atheliales</taxon>
        <taxon>Atheliaceae</taxon>
        <taxon>Piloderma</taxon>
    </lineage>
</organism>
<dbReference type="OrthoDB" id="3060910at2759"/>
<reference evidence="1 2" key="1">
    <citation type="submission" date="2014-04" db="EMBL/GenBank/DDBJ databases">
        <authorList>
            <consortium name="DOE Joint Genome Institute"/>
            <person name="Kuo A."/>
            <person name="Tarkka M."/>
            <person name="Buscot F."/>
            <person name="Kohler A."/>
            <person name="Nagy L.G."/>
            <person name="Floudas D."/>
            <person name="Copeland A."/>
            <person name="Barry K.W."/>
            <person name="Cichocki N."/>
            <person name="Veneault-Fourrey C."/>
            <person name="LaButti K."/>
            <person name="Lindquist E.A."/>
            <person name="Lipzen A."/>
            <person name="Lundell T."/>
            <person name="Morin E."/>
            <person name="Murat C."/>
            <person name="Sun H."/>
            <person name="Tunlid A."/>
            <person name="Henrissat B."/>
            <person name="Grigoriev I.V."/>
            <person name="Hibbett D.S."/>
            <person name="Martin F."/>
            <person name="Nordberg H.P."/>
            <person name="Cantor M.N."/>
            <person name="Hua S.X."/>
        </authorList>
    </citation>
    <scope>NUCLEOTIDE SEQUENCE [LARGE SCALE GENOMIC DNA]</scope>
    <source>
        <strain evidence="1 2">F 1598</strain>
    </source>
</reference>
<reference evidence="2" key="2">
    <citation type="submission" date="2015-01" db="EMBL/GenBank/DDBJ databases">
        <title>Evolutionary Origins and Diversification of the Mycorrhizal Mutualists.</title>
        <authorList>
            <consortium name="DOE Joint Genome Institute"/>
            <consortium name="Mycorrhizal Genomics Consortium"/>
            <person name="Kohler A."/>
            <person name="Kuo A."/>
            <person name="Nagy L.G."/>
            <person name="Floudas D."/>
            <person name="Copeland A."/>
            <person name="Barry K.W."/>
            <person name="Cichocki N."/>
            <person name="Veneault-Fourrey C."/>
            <person name="LaButti K."/>
            <person name="Lindquist E.A."/>
            <person name="Lipzen A."/>
            <person name="Lundell T."/>
            <person name="Morin E."/>
            <person name="Murat C."/>
            <person name="Riley R."/>
            <person name="Ohm R."/>
            <person name="Sun H."/>
            <person name="Tunlid A."/>
            <person name="Henrissat B."/>
            <person name="Grigoriev I.V."/>
            <person name="Hibbett D.S."/>
            <person name="Martin F."/>
        </authorList>
    </citation>
    <scope>NUCLEOTIDE SEQUENCE [LARGE SCALE GENOMIC DNA]</scope>
    <source>
        <strain evidence="2">F 1598</strain>
    </source>
</reference>
<evidence type="ECO:0008006" key="3">
    <source>
        <dbReference type="Google" id="ProtNLM"/>
    </source>
</evidence>
<dbReference type="HOGENOM" id="CLU_1506950_0_0_1"/>
<gene>
    <name evidence="1" type="ORF">PILCRDRAFT_93446</name>
</gene>
<proteinExistence type="predicted"/>
<dbReference type="AlphaFoldDB" id="A0A0C3EXI6"/>
<sequence length="179" mass="20087">MLRNRGKQYLGMLALRDRASAVILATATPLHTAPRDVAAAGRMLNIRHFTALECQQEEREDMKVLRRIRAKRTAADKQADLDRAAAALRGEVVAESNSACELRAAGIRIARRYREYMGNRIIRRSVSLLNYDGKPINDLIPYVTINLYCLPTDKELDTIRQVREEATMKMTSAAALDGS</sequence>
<dbReference type="InterPro" id="IPR038718">
    <property type="entry name" value="SNF2-like_sf"/>
</dbReference>
<keyword evidence="2" id="KW-1185">Reference proteome</keyword>
<evidence type="ECO:0000313" key="1">
    <source>
        <dbReference type="EMBL" id="KIM72481.1"/>
    </source>
</evidence>
<evidence type="ECO:0000313" key="2">
    <source>
        <dbReference type="Proteomes" id="UP000054166"/>
    </source>
</evidence>
<dbReference type="EMBL" id="KN833128">
    <property type="protein sequence ID" value="KIM72481.1"/>
    <property type="molecule type" value="Genomic_DNA"/>
</dbReference>
<accession>A0A0C3EXI6</accession>
<dbReference type="InParanoid" id="A0A0C3EXI6"/>
<dbReference type="Gene3D" id="3.40.50.10810">
    <property type="entry name" value="Tandem AAA-ATPase domain"/>
    <property type="match status" value="1"/>
</dbReference>